<dbReference type="Gene3D" id="3.40.190.10">
    <property type="entry name" value="Periplasmic binding protein-like II"/>
    <property type="match status" value="1"/>
</dbReference>
<feature type="domain" description="ABC-type glycine betaine transport system substrate-binding" evidence="7">
    <location>
        <begin position="47"/>
        <end position="289"/>
    </location>
</feature>
<keyword evidence="3" id="KW-1003">Cell membrane</keyword>
<keyword evidence="9" id="KW-1185">Reference proteome</keyword>
<name>A0A1Q2HPA2_9BACT</name>
<evidence type="ECO:0000256" key="5">
    <source>
        <dbReference type="SAM" id="MobiDB-lite"/>
    </source>
</evidence>
<dbReference type="Gene3D" id="3.40.190.100">
    <property type="entry name" value="Glycine betaine-binding periplasmic protein, domain 2"/>
    <property type="match status" value="1"/>
</dbReference>
<dbReference type="GO" id="GO:0015871">
    <property type="term" value="P:choline transport"/>
    <property type="evidence" value="ECO:0007669"/>
    <property type="project" value="TreeGrafter"/>
</dbReference>
<dbReference type="PANTHER" id="PTHR47737:SF1">
    <property type="entry name" value="GLYCINE BETAINE_PROLINE BETAINE TRANSPORT SYSTEM PERMEASE PROTEIN PROW"/>
    <property type="match status" value="1"/>
</dbReference>
<evidence type="ECO:0000256" key="2">
    <source>
        <dbReference type="ARBA" id="ARBA00022448"/>
    </source>
</evidence>
<evidence type="ECO:0000256" key="6">
    <source>
        <dbReference type="SAM" id="SignalP"/>
    </source>
</evidence>
<dbReference type="Proteomes" id="UP000188273">
    <property type="component" value="Chromosome"/>
</dbReference>
<dbReference type="Pfam" id="PF04069">
    <property type="entry name" value="OpuAC"/>
    <property type="match status" value="1"/>
</dbReference>
<dbReference type="CDD" id="cd13639">
    <property type="entry name" value="PBP2_OpuAC_like"/>
    <property type="match status" value="1"/>
</dbReference>
<dbReference type="SUPFAM" id="SSF53850">
    <property type="entry name" value="Periplasmic binding protein-like II"/>
    <property type="match status" value="1"/>
</dbReference>
<feature type="chain" id="PRO_5012907893" evidence="6">
    <location>
        <begin position="17"/>
        <end position="302"/>
    </location>
</feature>
<proteinExistence type="predicted"/>
<dbReference type="PANTHER" id="PTHR47737">
    <property type="entry name" value="GLYCINE BETAINE/PROLINE BETAINE TRANSPORT SYSTEM PERMEASE PROTEIN PROW"/>
    <property type="match status" value="1"/>
</dbReference>
<gene>
    <name evidence="8" type="primary">gbuC</name>
    <name evidence="8" type="ORF">L21SP3_01081</name>
</gene>
<dbReference type="AlphaFoldDB" id="A0A1Q2HPA2"/>
<organism evidence="8 9">
    <name type="scientific">Sedimentisphaera cyanobacteriorum</name>
    <dbReference type="NCBI Taxonomy" id="1940790"/>
    <lineage>
        <taxon>Bacteria</taxon>
        <taxon>Pseudomonadati</taxon>
        <taxon>Planctomycetota</taxon>
        <taxon>Phycisphaerae</taxon>
        <taxon>Sedimentisphaerales</taxon>
        <taxon>Sedimentisphaeraceae</taxon>
        <taxon>Sedimentisphaera</taxon>
    </lineage>
</organism>
<sequence length="302" mass="33421" precursor="true">MKKIISVMAFSFLAAAVIGITGCKKQAPEQNDGDRQAQQQEESQGTKEIKLSYGNWAEGVAFAHLMEVMLTDMGYDVQMTLADLGPLFASVAEGNQDIMVESWMPATHGHYWEQYSKDFDELVTWFDTAKIGLVVPDYVKIDSVADLNQIKDGLDGQITGIDAGAGIMKKTKQAIEDYSLDLELLTSSGPAMTASLKSAIDKKEPIVVTGWAPHWKFSRYDLKFLEDPKGVYGSTERVVAICRKGFKSDFPEVAEFFSKIKFNTAQIGSLMDVMANADDKEKAAKDWMKDNPALIATWTTVQ</sequence>
<feature type="signal peptide" evidence="6">
    <location>
        <begin position="1"/>
        <end position="16"/>
    </location>
</feature>
<keyword evidence="6" id="KW-0732">Signal</keyword>
<evidence type="ECO:0000313" key="8">
    <source>
        <dbReference type="EMBL" id="AQQ09278.1"/>
    </source>
</evidence>
<evidence type="ECO:0000313" key="9">
    <source>
        <dbReference type="Proteomes" id="UP000188273"/>
    </source>
</evidence>
<accession>A0A1Q2HPA2</accession>
<comment type="subcellular location">
    <subcellularLocation>
        <location evidence="1">Cell membrane</location>
    </subcellularLocation>
</comment>
<keyword evidence="4" id="KW-0472">Membrane</keyword>
<evidence type="ECO:0000259" key="7">
    <source>
        <dbReference type="Pfam" id="PF04069"/>
    </source>
</evidence>
<protein>
    <submittedName>
        <fullName evidence="8">Glycine betaine/carnitine transport binding protein GbuC</fullName>
    </submittedName>
</protein>
<evidence type="ECO:0000256" key="4">
    <source>
        <dbReference type="ARBA" id="ARBA00023136"/>
    </source>
</evidence>
<dbReference type="InterPro" id="IPR007210">
    <property type="entry name" value="ABC_Gly_betaine_transp_sub-bd"/>
</dbReference>
<dbReference type="PROSITE" id="PS51257">
    <property type="entry name" value="PROKAR_LIPOPROTEIN"/>
    <property type="match status" value="1"/>
</dbReference>
<dbReference type="GO" id="GO:0015226">
    <property type="term" value="F:carnitine transmembrane transporter activity"/>
    <property type="evidence" value="ECO:0007669"/>
    <property type="project" value="TreeGrafter"/>
</dbReference>
<evidence type="ECO:0000256" key="3">
    <source>
        <dbReference type="ARBA" id="ARBA00022475"/>
    </source>
</evidence>
<keyword evidence="2" id="KW-0813">Transport</keyword>
<dbReference type="EMBL" id="CP019633">
    <property type="protein sequence ID" value="AQQ09278.1"/>
    <property type="molecule type" value="Genomic_DNA"/>
</dbReference>
<dbReference type="GO" id="GO:0043190">
    <property type="term" value="C:ATP-binding cassette (ABC) transporter complex"/>
    <property type="evidence" value="ECO:0007669"/>
    <property type="project" value="InterPro"/>
</dbReference>
<feature type="region of interest" description="Disordered" evidence="5">
    <location>
        <begin position="26"/>
        <end position="45"/>
    </location>
</feature>
<evidence type="ECO:0000256" key="1">
    <source>
        <dbReference type="ARBA" id="ARBA00004236"/>
    </source>
</evidence>
<dbReference type="STRING" id="1940790.L21SP3_01081"/>
<dbReference type="GO" id="GO:0005275">
    <property type="term" value="F:amine transmembrane transporter activity"/>
    <property type="evidence" value="ECO:0007669"/>
    <property type="project" value="TreeGrafter"/>
</dbReference>
<reference evidence="9" key="1">
    <citation type="submission" date="2017-02" db="EMBL/GenBank/DDBJ databases">
        <title>Comparative genomics and description of representatives of a novel lineage of planctomycetes thriving in anoxic sediments.</title>
        <authorList>
            <person name="Spring S."/>
            <person name="Bunk B."/>
            <person name="Sproer C."/>
            <person name="Klenk H.-P."/>
        </authorList>
    </citation>
    <scope>NUCLEOTIDE SEQUENCE [LARGE SCALE GENOMIC DNA]</scope>
    <source>
        <strain evidence="9">L21-RPul-D3</strain>
    </source>
</reference>
<dbReference type="GO" id="GO:0031460">
    <property type="term" value="P:glycine betaine transport"/>
    <property type="evidence" value="ECO:0007669"/>
    <property type="project" value="TreeGrafter"/>
</dbReference>
<dbReference type="KEGG" id="pbu:L21SP3_01081"/>